<reference evidence="1" key="2">
    <citation type="submission" date="2020-09" db="EMBL/GenBank/DDBJ databases">
        <authorList>
            <person name="Sun Q."/>
            <person name="Zhou Y."/>
        </authorList>
    </citation>
    <scope>NUCLEOTIDE SEQUENCE</scope>
    <source>
        <strain evidence="1">CGMCC 1.16548</strain>
    </source>
</reference>
<accession>A0A8J3M666</accession>
<gene>
    <name evidence="1" type="ORF">GCM10011600_27540</name>
</gene>
<comment type="caution">
    <text evidence="1">The sequence shown here is derived from an EMBL/GenBank/DDBJ whole genome shotgun (WGS) entry which is preliminary data.</text>
</comment>
<keyword evidence="2" id="KW-1185">Reference proteome</keyword>
<dbReference type="AlphaFoldDB" id="A0A8J3M666"/>
<reference evidence="1" key="1">
    <citation type="journal article" date="2014" name="Int. J. Syst. Evol. Microbiol.">
        <title>Complete genome sequence of Corynebacterium casei LMG S-19264T (=DSM 44701T), isolated from a smear-ripened cheese.</title>
        <authorList>
            <consortium name="US DOE Joint Genome Institute (JGI-PGF)"/>
            <person name="Walter F."/>
            <person name="Albersmeier A."/>
            <person name="Kalinowski J."/>
            <person name="Ruckert C."/>
        </authorList>
    </citation>
    <scope>NUCLEOTIDE SEQUENCE</scope>
    <source>
        <strain evidence="1">CGMCC 1.16548</strain>
    </source>
</reference>
<dbReference type="RefSeq" id="WP_191284117.1">
    <property type="nucleotide sequence ID" value="NZ_BNAI01000009.1"/>
</dbReference>
<protein>
    <submittedName>
        <fullName evidence="1">Uncharacterized protein</fullName>
    </submittedName>
</protein>
<dbReference type="EMBL" id="BNAI01000009">
    <property type="protein sequence ID" value="GHF24960.1"/>
    <property type="molecule type" value="Genomic_DNA"/>
</dbReference>
<dbReference type="Proteomes" id="UP000617531">
    <property type="component" value="Unassembled WGS sequence"/>
</dbReference>
<name>A0A8J3M666_9MICO</name>
<proteinExistence type="predicted"/>
<evidence type="ECO:0000313" key="1">
    <source>
        <dbReference type="EMBL" id="GHF24960.1"/>
    </source>
</evidence>
<organism evidence="1 2">
    <name type="scientific">Pseudolysinimonas yzui</name>
    <dbReference type="NCBI Taxonomy" id="2708254"/>
    <lineage>
        <taxon>Bacteria</taxon>
        <taxon>Bacillati</taxon>
        <taxon>Actinomycetota</taxon>
        <taxon>Actinomycetes</taxon>
        <taxon>Micrococcales</taxon>
        <taxon>Microbacteriaceae</taxon>
        <taxon>Pseudolysinimonas</taxon>
    </lineage>
</organism>
<sequence length="219" mass="23108">MTGRLVLVREGFGEAGSLESLVARVARDLGVNPDPIASLQSIRVAVTNAQSALKAVEIAARYSPDAVLVTADCDDDCPRDLAPTIAAALRARAFPFPVAVVLFYREYETLALSVAGELDGVELISTKGTVIVRMSLTGAPPTDPEAHRDAKGWISRNLFGGTSYKPTLHQRPLTARLLLADLGEADLSSYRRLRTAVGFLADQMNAGSAGAYPPASAGS</sequence>
<evidence type="ECO:0000313" key="2">
    <source>
        <dbReference type="Proteomes" id="UP000617531"/>
    </source>
</evidence>